<dbReference type="EMBL" id="CP001083">
    <property type="protein sequence ID" value="ACQ53318.1"/>
    <property type="molecule type" value="Genomic_DNA"/>
</dbReference>
<feature type="coiled-coil region" evidence="1">
    <location>
        <begin position="23"/>
        <end position="50"/>
    </location>
</feature>
<dbReference type="RefSeq" id="WP_012720901.1">
    <property type="nucleotide sequence ID" value="NC_012658.1"/>
</dbReference>
<keyword evidence="2" id="KW-1133">Transmembrane helix</keyword>
<keyword evidence="2" id="KW-0812">Transmembrane</keyword>
<accession>A0A3F3A1Y7</accession>
<dbReference type="KEGG" id="cbi:CLJ_B1848"/>
<protein>
    <recommendedName>
        <fullName evidence="5">Phage protein</fullName>
    </recommendedName>
</protein>
<evidence type="ECO:0000256" key="1">
    <source>
        <dbReference type="SAM" id="Coils"/>
    </source>
</evidence>
<evidence type="ECO:0000313" key="3">
    <source>
        <dbReference type="EMBL" id="ACQ53318.1"/>
    </source>
</evidence>
<dbReference type="AlphaFoldDB" id="A0A3F3A1Y7"/>
<keyword evidence="2" id="KW-0472">Membrane</keyword>
<keyword evidence="1" id="KW-0175">Coiled coil</keyword>
<evidence type="ECO:0008006" key="5">
    <source>
        <dbReference type="Google" id="ProtNLM"/>
    </source>
</evidence>
<organism evidence="3 4">
    <name type="scientific">Clostridium botulinum (strain 657 / Type Ba4)</name>
    <dbReference type="NCBI Taxonomy" id="515621"/>
    <lineage>
        <taxon>Bacteria</taxon>
        <taxon>Bacillati</taxon>
        <taxon>Bacillota</taxon>
        <taxon>Clostridia</taxon>
        <taxon>Eubacteriales</taxon>
        <taxon>Clostridiaceae</taxon>
        <taxon>Clostridium</taxon>
    </lineage>
</organism>
<sequence>MNKILNYLLIISIIIILLLLSKLAYNKRKKAKLEIEKHEIENKKGDYNGKE</sequence>
<evidence type="ECO:0000256" key="2">
    <source>
        <dbReference type="SAM" id="Phobius"/>
    </source>
</evidence>
<reference evidence="4" key="2">
    <citation type="submission" date="2008-05" db="EMBL/GenBank/DDBJ databases">
        <title>Genome sequence of Clostridium botulinum Ba4 strain 657.</title>
        <authorList>
            <person name="Shrivastava S."/>
            <person name="Brown J.L."/>
            <person name="Bruce D."/>
            <person name="Detter C."/>
            <person name="Munk C."/>
            <person name="Smith L.A."/>
            <person name="Smith T.J."/>
            <person name="Sutton G."/>
            <person name="Brettin T.S."/>
        </authorList>
    </citation>
    <scope>NUCLEOTIDE SEQUENCE [LARGE SCALE GENOMIC DNA]</scope>
    <source>
        <strain evidence="4">657 / Type Ba4</strain>
    </source>
</reference>
<name>A0A3F3A1Y7_CLOB6</name>
<evidence type="ECO:0000313" key="4">
    <source>
        <dbReference type="Proteomes" id="UP000002333"/>
    </source>
</evidence>
<feature type="transmembrane region" description="Helical" evidence="2">
    <location>
        <begin position="6"/>
        <end position="25"/>
    </location>
</feature>
<gene>
    <name evidence="3" type="ordered locus">CLJ_B1848</name>
</gene>
<proteinExistence type="predicted"/>
<reference evidence="3 4" key="1">
    <citation type="journal article" date="2007" name="PLoS ONE">
        <title>Analysis of the neurotoxin complex genes in Clostridium botulinum A1-A4 and B1 strains: BoNT/A3, /Ba4 and /B1 clusters are located within plasmids.</title>
        <authorList>
            <person name="Smith T.J."/>
            <person name="Hill K.K."/>
            <person name="Foley B.T."/>
            <person name="Detter J.C."/>
            <person name="Munk A.C."/>
            <person name="Bruce D.C."/>
            <person name="Doggett N.A."/>
            <person name="Smith L.A."/>
            <person name="Marks J.D."/>
            <person name="Xie G."/>
            <person name="Brettin T.S."/>
        </authorList>
    </citation>
    <scope>NUCLEOTIDE SEQUENCE [LARGE SCALE GENOMIC DNA]</scope>
    <source>
        <strain evidence="4">657 / Type Ba4</strain>
    </source>
</reference>
<dbReference type="Proteomes" id="UP000002333">
    <property type="component" value="Chromosome"/>
</dbReference>